<proteinExistence type="predicted"/>
<sequence>MPLSLSGPALSSAPPPSLLTLPTELQLEIISYLAFPGSFHLGQTCMYFHALIPTPDLPALLIAEQFDGARELNIFVCPVCMRLRGPGKFADNFRKGPWGRDGNKRQLRFCIECSTRPPEGVDPKLRYKKGESWTRFGMVYVKCKACLMVKRGAKERMHCEVCAACWERGKGRK</sequence>
<dbReference type="SUPFAM" id="SSF81383">
    <property type="entry name" value="F-box domain"/>
    <property type="match status" value="1"/>
</dbReference>
<dbReference type="OrthoDB" id="3899418at2759"/>
<keyword evidence="2" id="KW-1185">Reference proteome</keyword>
<evidence type="ECO:0000313" key="2">
    <source>
        <dbReference type="Proteomes" id="UP000250140"/>
    </source>
</evidence>
<dbReference type="InterPro" id="IPR036047">
    <property type="entry name" value="F-box-like_dom_sf"/>
</dbReference>
<name>A0A8E2F698_9PEZI</name>
<evidence type="ECO:0000313" key="1">
    <source>
        <dbReference type="EMBL" id="OCL11347.1"/>
    </source>
</evidence>
<evidence type="ECO:0008006" key="3">
    <source>
        <dbReference type="Google" id="ProtNLM"/>
    </source>
</evidence>
<dbReference type="Proteomes" id="UP000250140">
    <property type="component" value="Unassembled WGS sequence"/>
</dbReference>
<gene>
    <name evidence="1" type="ORF">AOQ84DRAFT_191929</name>
</gene>
<protein>
    <recommendedName>
        <fullName evidence="3">F-box domain-containing protein</fullName>
    </recommendedName>
</protein>
<reference evidence="1 2" key="1">
    <citation type="journal article" date="2016" name="Nat. Commun.">
        <title>Ectomycorrhizal ecology is imprinted in the genome of the dominant symbiotic fungus Cenococcum geophilum.</title>
        <authorList>
            <consortium name="DOE Joint Genome Institute"/>
            <person name="Peter M."/>
            <person name="Kohler A."/>
            <person name="Ohm R.A."/>
            <person name="Kuo A."/>
            <person name="Krutzmann J."/>
            <person name="Morin E."/>
            <person name="Arend M."/>
            <person name="Barry K.W."/>
            <person name="Binder M."/>
            <person name="Choi C."/>
            <person name="Clum A."/>
            <person name="Copeland A."/>
            <person name="Grisel N."/>
            <person name="Haridas S."/>
            <person name="Kipfer T."/>
            <person name="LaButti K."/>
            <person name="Lindquist E."/>
            <person name="Lipzen A."/>
            <person name="Maire R."/>
            <person name="Meier B."/>
            <person name="Mihaltcheva S."/>
            <person name="Molinier V."/>
            <person name="Murat C."/>
            <person name="Poggeler S."/>
            <person name="Quandt C.A."/>
            <person name="Sperisen C."/>
            <person name="Tritt A."/>
            <person name="Tisserant E."/>
            <person name="Crous P.W."/>
            <person name="Henrissat B."/>
            <person name="Nehls U."/>
            <person name="Egli S."/>
            <person name="Spatafora J.W."/>
            <person name="Grigoriev I.V."/>
            <person name="Martin F.M."/>
        </authorList>
    </citation>
    <scope>NUCLEOTIDE SEQUENCE [LARGE SCALE GENOMIC DNA]</scope>
    <source>
        <strain evidence="1 2">CBS 207.34</strain>
    </source>
</reference>
<dbReference type="AlphaFoldDB" id="A0A8E2F698"/>
<dbReference type="EMBL" id="KV749058">
    <property type="protein sequence ID" value="OCL11347.1"/>
    <property type="molecule type" value="Genomic_DNA"/>
</dbReference>
<organism evidence="1 2">
    <name type="scientific">Glonium stellatum</name>
    <dbReference type="NCBI Taxonomy" id="574774"/>
    <lineage>
        <taxon>Eukaryota</taxon>
        <taxon>Fungi</taxon>
        <taxon>Dikarya</taxon>
        <taxon>Ascomycota</taxon>
        <taxon>Pezizomycotina</taxon>
        <taxon>Dothideomycetes</taxon>
        <taxon>Pleosporomycetidae</taxon>
        <taxon>Gloniales</taxon>
        <taxon>Gloniaceae</taxon>
        <taxon>Glonium</taxon>
    </lineage>
</organism>
<accession>A0A8E2F698</accession>